<dbReference type="KEGG" id="caby:Cabys_418"/>
<dbReference type="EMBL" id="CP018099">
    <property type="protein sequence ID" value="APF17169.1"/>
    <property type="molecule type" value="Genomic_DNA"/>
</dbReference>
<reference evidence="1 2" key="1">
    <citation type="submission" date="2016-11" db="EMBL/GenBank/DDBJ databases">
        <title>Genomic analysis of Caldithrix abyssi and proposal of a novel bacterial phylum Caldithrichaeota.</title>
        <authorList>
            <person name="Kublanov I."/>
            <person name="Sigalova O."/>
            <person name="Gavrilov S."/>
            <person name="Lebedinsky A."/>
            <person name="Ivanova N."/>
            <person name="Daum C."/>
            <person name="Reddy T."/>
            <person name="Klenk H.P."/>
            <person name="Goker M."/>
            <person name="Reva O."/>
            <person name="Miroshnichenko M."/>
            <person name="Kyprides N."/>
            <person name="Woyke T."/>
            <person name="Gelfand M."/>
        </authorList>
    </citation>
    <scope>NUCLEOTIDE SEQUENCE [LARGE SCALE GENOMIC DNA]</scope>
    <source>
        <strain evidence="1 2">LF13</strain>
    </source>
</reference>
<evidence type="ECO:0000313" key="2">
    <source>
        <dbReference type="Proteomes" id="UP000183868"/>
    </source>
</evidence>
<organism evidence="1 2">
    <name type="scientific">Caldithrix abyssi DSM 13497</name>
    <dbReference type="NCBI Taxonomy" id="880073"/>
    <lineage>
        <taxon>Bacteria</taxon>
        <taxon>Pseudomonadati</taxon>
        <taxon>Calditrichota</taxon>
        <taxon>Calditrichia</taxon>
        <taxon>Calditrichales</taxon>
        <taxon>Calditrichaceae</taxon>
        <taxon>Caldithrix</taxon>
    </lineage>
</organism>
<dbReference type="Proteomes" id="UP000183868">
    <property type="component" value="Chromosome"/>
</dbReference>
<name>A0A1J1C4G3_CALAY</name>
<accession>A0A1J1C4G3</accession>
<proteinExistence type="predicted"/>
<protein>
    <submittedName>
        <fullName evidence="1">Uncharacterized protein</fullName>
    </submittedName>
</protein>
<gene>
    <name evidence="1" type="ORF">Cabys_418</name>
</gene>
<sequence>MFTAEPCSAFFAFNCLQEKLNIAQRLNAERLFIKGGKEYVRPIQDI</sequence>
<dbReference type="AlphaFoldDB" id="A0A1J1C4G3"/>
<evidence type="ECO:0000313" key="1">
    <source>
        <dbReference type="EMBL" id="APF17169.1"/>
    </source>
</evidence>